<evidence type="ECO:0000313" key="2">
    <source>
        <dbReference type="EMBL" id="QPC57955.1"/>
    </source>
</evidence>
<proteinExistence type="predicted"/>
<name>A0A7S8HR89_FUSCU</name>
<dbReference type="Proteomes" id="UP000663297">
    <property type="component" value="Chromosome 1"/>
</dbReference>
<gene>
    <name evidence="2" type="ORF">HYE67_000186</name>
</gene>
<reference evidence="2" key="1">
    <citation type="submission" date="2020-11" db="EMBL/GenBank/DDBJ databases">
        <title>The chromosome-scale genome resource for two endophytic Fusarium species: F. culmorum and F. pseudograminearum.</title>
        <authorList>
            <person name="Yuan Z."/>
        </authorList>
    </citation>
    <scope>NUCLEOTIDE SEQUENCE</scope>
    <source>
        <strain evidence="2">Class2-1B</strain>
    </source>
</reference>
<dbReference type="EMBL" id="CP064747">
    <property type="protein sequence ID" value="QPC57955.1"/>
    <property type="molecule type" value="Genomic_DNA"/>
</dbReference>
<protein>
    <recommendedName>
        <fullName evidence="4">Secreted protein</fullName>
    </recommendedName>
</protein>
<organism evidence="2 3">
    <name type="scientific">Fusarium culmorum</name>
    <dbReference type="NCBI Taxonomy" id="5516"/>
    <lineage>
        <taxon>Eukaryota</taxon>
        <taxon>Fungi</taxon>
        <taxon>Dikarya</taxon>
        <taxon>Ascomycota</taxon>
        <taxon>Pezizomycotina</taxon>
        <taxon>Sordariomycetes</taxon>
        <taxon>Hypocreomycetidae</taxon>
        <taxon>Hypocreales</taxon>
        <taxon>Nectriaceae</taxon>
        <taxon>Fusarium</taxon>
    </lineage>
</organism>
<dbReference type="AlphaFoldDB" id="A0A7S8HR89"/>
<sequence>MQILNIAAISVFIASSLAADCYGTEGIASRFIEGYWDARQKMCSNTECAYQQPCTVTTWKKYTAIGSTTIKIEISRKNTAGKAGFKDCWVCMLYKMINTRDLTDRYAGCYGVRIQFSSKDDDLTFTGT</sequence>
<evidence type="ECO:0000256" key="1">
    <source>
        <dbReference type="SAM" id="SignalP"/>
    </source>
</evidence>
<accession>A0A7S8HR89</accession>
<keyword evidence="1" id="KW-0732">Signal</keyword>
<feature type="signal peptide" evidence="1">
    <location>
        <begin position="1"/>
        <end position="18"/>
    </location>
</feature>
<feature type="chain" id="PRO_5031560660" description="Secreted protein" evidence="1">
    <location>
        <begin position="19"/>
        <end position="128"/>
    </location>
</feature>
<evidence type="ECO:0000313" key="3">
    <source>
        <dbReference type="Proteomes" id="UP000663297"/>
    </source>
</evidence>
<evidence type="ECO:0008006" key="4">
    <source>
        <dbReference type="Google" id="ProtNLM"/>
    </source>
</evidence>